<organism evidence="2 3">
    <name type="scientific">Frondihabitans sucicola</name>
    <dbReference type="NCBI Taxonomy" id="1268041"/>
    <lineage>
        <taxon>Bacteria</taxon>
        <taxon>Bacillati</taxon>
        <taxon>Actinomycetota</taxon>
        <taxon>Actinomycetes</taxon>
        <taxon>Micrococcales</taxon>
        <taxon>Microbacteriaceae</taxon>
        <taxon>Frondihabitans</taxon>
    </lineage>
</organism>
<name>A0ABM8GPE4_9MICO</name>
<sequence>MALTRATTSPIPIATPNDRARERPLGDTARRLRVPPRRAAAVRPEAERRLWVAPPRVRPLRVPALPARGDPPLFGGSRVGVGRVGILRG</sequence>
<reference evidence="3" key="1">
    <citation type="journal article" date="2019" name="Int. J. Syst. Evol. Microbiol.">
        <title>The Global Catalogue of Microorganisms (GCM) 10K type strain sequencing project: providing services to taxonomists for standard genome sequencing and annotation.</title>
        <authorList>
            <consortium name="The Broad Institute Genomics Platform"/>
            <consortium name="The Broad Institute Genome Sequencing Center for Infectious Disease"/>
            <person name="Wu L."/>
            <person name="Ma J."/>
        </authorList>
    </citation>
    <scope>NUCLEOTIDE SEQUENCE [LARGE SCALE GENOMIC DNA]</scope>
    <source>
        <strain evidence="3">NBRC 108728</strain>
    </source>
</reference>
<proteinExistence type="predicted"/>
<feature type="compositionally biased region" description="Basic and acidic residues" evidence="1">
    <location>
        <begin position="18"/>
        <end position="29"/>
    </location>
</feature>
<dbReference type="Proteomes" id="UP001321486">
    <property type="component" value="Chromosome"/>
</dbReference>
<feature type="region of interest" description="Disordered" evidence="1">
    <location>
        <begin position="1"/>
        <end position="29"/>
    </location>
</feature>
<evidence type="ECO:0000256" key="1">
    <source>
        <dbReference type="SAM" id="MobiDB-lite"/>
    </source>
</evidence>
<keyword evidence="3" id="KW-1185">Reference proteome</keyword>
<evidence type="ECO:0000313" key="3">
    <source>
        <dbReference type="Proteomes" id="UP001321486"/>
    </source>
</evidence>
<feature type="compositionally biased region" description="Polar residues" evidence="1">
    <location>
        <begin position="1"/>
        <end position="10"/>
    </location>
</feature>
<accession>A0ABM8GPE4</accession>
<protein>
    <submittedName>
        <fullName evidence="2">Uncharacterized protein</fullName>
    </submittedName>
</protein>
<gene>
    <name evidence="2" type="ORF">GCM10025867_25720</name>
</gene>
<dbReference type="EMBL" id="AP027732">
    <property type="protein sequence ID" value="BDZ50331.1"/>
    <property type="molecule type" value="Genomic_DNA"/>
</dbReference>
<evidence type="ECO:0000313" key="2">
    <source>
        <dbReference type="EMBL" id="BDZ50331.1"/>
    </source>
</evidence>